<dbReference type="SUPFAM" id="SSF55804">
    <property type="entry name" value="Phoshotransferase/anion transport protein"/>
    <property type="match status" value="1"/>
</dbReference>
<keyword evidence="1" id="KW-0805">Transcription regulation</keyword>
<dbReference type="eggNOG" id="COG1762">
    <property type="taxonomic scope" value="Bacteria"/>
</dbReference>
<evidence type="ECO:0000256" key="1">
    <source>
        <dbReference type="ARBA" id="ARBA00023015"/>
    </source>
</evidence>
<protein>
    <recommendedName>
        <fullName evidence="3">PTS EIIA type-2 domain-containing protein</fullName>
    </recommendedName>
</protein>
<dbReference type="PANTHER" id="PTHR30185">
    <property type="entry name" value="CRYPTIC BETA-GLUCOSIDE BGL OPERON ANTITERMINATOR"/>
    <property type="match status" value="1"/>
</dbReference>
<dbReference type="InterPro" id="IPR036388">
    <property type="entry name" value="WH-like_DNA-bd_sf"/>
</dbReference>
<evidence type="ECO:0000259" key="3">
    <source>
        <dbReference type="PROSITE" id="PS51094"/>
    </source>
</evidence>
<dbReference type="PANTHER" id="PTHR30185:SF13">
    <property type="entry name" value="LICABCH OPERON REGULATOR-RELATED"/>
    <property type="match status" value="1"/>
</dbReference>
<comment type="caution">
    <text evidence="4">The sequence shown here is derived from an EMBL/GenBank/DDBJ whole genome shotgun (WGS) entry which is preliminary data.</text>
</comment>
<dbReference type="Pfam" id="PF05043">
    <property type="entry name" value="Mga"/>
    <property type="match status" value="1"/>
</dbReference>
<feature type="domain" description="PTS EIIA type-2" evidence="3">
    <location>
        <begin position="230"/>
        <end position="369"/>
    </location>
</feature>
<evidence type="ECO:0000313" key="4">
    <source>
        <dbReference type="EMBL" id="OUN42120.1"/>
    </source>
</evidence>
<dbReference type="InterPro" id="IPR002178">
    <property type="entry name" value="PTS_EIIA_type-2_dom"/>
</dbReference>
<dbReference type="EMBL" id="NFHO01000009">
    <property type="protein sequence ID" value="OUN42120.1"/>
    <property type="molecule type" value="Genomic_DNA"/>
</dbReference>
<keyword evidence="5" id="KW-1185">Reference proteome</keyword>
<keyword evidence="2" id="KW-0804">Transcription</keyword>
<sequence length="373" mass="41399">MKAIELVTYLNEREAASIDELTSEFEVSARTVRLHIQRTNEMLEGLAHISYARKQGGYVLSVINEEGFSEWLDRMHRFGDLDGSASEKRITYLINDLLMRDDWVTVASMAQVLYVSPQSISKDLKAVEAKLGEYDLALEKRPRYGVRVRGSELNRRLCLASIATEGVIGSNPFGDETVPQVVKTIAGCIERALEEHPIPVQEIHSFLNEVDVRQINELLRASADMGAGAGLFDPAWFDPHLDAETPHEAICGLAELMVERAGAPAELVELALERESAASTAFGSGLALPHPIRSLPGPTKVCAGIPNRPIRWGDKDVELVLLVAIGDDGRNALGWFFSRMAELLSHEERVKRIVDDRSFEVMMQEIAHGEERS</sequence>
<gene>
    <name evidence="4" type="ORF">B5G21_08300</name>
</gene>
<organism evidence="4 5">
    <name type="scientific">Enorma massiliensis</name>
    <dbReference type="NCBI Taxonomy" id="1472761"/>
    <lineage>
        <taxon>Bacteria</taxon>
        <taxon>Bacillati</taxon>
        <taxon>Actinomycetota</taxon>
        <taxon>Coriobacteriia</taxon>
        <taxon>Coriobacteriales</taxon>
        <taxon>Coriobacteriaceae</taxon>
        <taxon>Enorma</taxon>
    </lineage>
</organism>
<dbReference type="eggNOG" id="COG3711">
    <property type="taxonomic scope" value="Bacteria"/>
</dbReference>
<proteinExistence type="predicted"/>
<accession>A0A1Y3U9V4</accession>
<dbReference type="PROSITE" id="PS51094">
    <property type="entry name" value="PTS_EIIA_TYPE_2"/>
    <property type="match status" value="1"/>
</dbReference>
<reference evidence="5" key="1">
    <citation type="submission" date="2017-04" db="EMBL/GenBank/DDBJ databases">
        <title>Function of individual gut microbiota members based on whole genome sequencing of pure cultures obtained from chicken caecum.</title>
        <authorList>
            <person name="Medvecky M."/>
            <person name="Cejkova D."/>
            <person name="Polansky O."/>
            <person name="Karasova D."/>
            <person name="Kubasova T."/>
            <person name="Cizek A."/>
            <person name="Rychlik I."/>
        </authorList>
    </citation>
    <scope>NUCLEOTIDE SEQUENCE [LARGE SCALE GENOMIC DNA]</scope>
    <source>
        <strain evidence="5">An70</strain>
    </source>
</reference>
<dbReference type="AlphaFoldDB" id="A0A1Y3U9V4"/>
<dbReference type="InterPro" id="IPR016152">
    <property type="entry name" value="PTrfase/Anion_transptr"/>
</dbReference>
<dbReference type="RefSeq" id="WP_087186781.1">
    <property type="nucleotide sequence ID" value="NZ_NFHO01000009.1"/>
</dbReference>
<dbReference type="Gene3D" id="1.10.10.10">
    <property type="entry name" value="Winged helix-like DNA-binding domain superfamily/Winged helix DNA-binding domain"/>
    <property type="match status" value="1"/>
</dbReference>
<dbReference type="InterPro" id="IPR007737">
    <property type="entry name" value="Mga_HTH"/>
</dbReference>
<evidence type="ECO:0000256" key="2">
    <source>
        <dbReference type="ARBA" id="ARBA00023163"/>
    </source>
</evidence>
<name>A0A1Y3U9V4_9ACTN</name>
<evidence type="ECO:0000313" key="5">
    <source>
        <dbReference type="Proteomes" id="UP000196560"/>
    </source>
</evidence>
<dbReference type="InterPro" id="IPR050661">
    <property type="entry name" value="BglG_antiterminators"/>
</dbReference>
<dbReference type="Proteomes" id="UP000196560">
    <property type="component" value="Unassembled WGS sequence"/>
</dbReference>
<dbReference type="Pfam" id="PF00359">
    <property type="entry name" value="PTS_EIIA_2"/>
    <property type="match status" value="1"/>
</dbReference>
<dbReference type="Gene3D" id="3.40.930.10">
    <property type="entry name" value="Mannitol-specific EII, Chain A"/>
    <property type="match status" value="1"/>
</dbReference>